<proteinExistence type="predicted"/>
<organism evidence="2">
    <name type="scientific">Craspedostauros australis</name>
    <dbReference type="NCBI Taxonomy" id="1486917"/>
    <lineage>
        <taxon>Eukaryota</taxon>
        <taxon>Sar</taxon>
        <taxon>Stramenopiles</taxon>
        <taxon>Ochrophyta</taxon>
        <taxon>Bacillariophyta</taxon>
        <taxon>Bacillariophyceae</taxon>
        <taxon>Bacillariophycidae</taxon>
        <taxon>Naviculales</taxon>
        <taxon>Naviculaceae</taxon>
        <taxon>Craspedostauros</taxon>
    </lineage>
</organism>
<dbReference type="EMBL" id="HBEF01018105">
    <property type="protein sequence ID" value="CAD8339077.1"/>
    <property type="molecule type" value="Transcribed_RNA"/>
</dbReference>
<accession>A0A6T6HG69</accession>
<gene>
    <name evidence="1" type="ORF">CAUS1442_LOCUS11209</name>
    <name evidence="2" type="ORF">CAUS1442_LOCUS11210</name>
</gene>
<evidence type="ECO:0000313" key="2">
    <source>
        <dbReference type="EMBL" id="CAD8339077.1"/>
    </source>
</evidence>
<evidence type="ECO:0000313" key="1">
    <source>
        <dbReference type="EMBL" id="CAD8339076.1"/>
    </source>
</evidence>
<dbReference type="EMBL" id="HBEF01018104">
    <property type="protein sequence ID" value="CAD8339076.1"/>
    <property type="molecule type" value="Transcribed_RNA"/>
</dbReference>
<name>A0A6T6HG69_9STRA</name>
<protein>
    <submittedName>
        <fullName evidence="2">Uncharacterized protein</fullName>
    </submittedName>
</protein>
<reference evidence="2" key="1">
    <citation type="submission" date="2021-01" db="EMBL/GenBank/DDBJ databases">
        <authorList>
            <person name="Corre E."/>
            <person name="Pelletier E."/>
            <person name="Niang G."/>
            <person name="Scheremetjew M."/>
            <person name="Finn R."/>
            <person name="Kale V."/>
            <person name="Holt S."/>
            <person name="Cochrane G."/>
            <person name="Meng A."/>
            <person name="Brown T."/>
            <person name="Cohen L."/>
        </authorList>
    </citation>
    <scope>NUCLEOTIDE SEQUENCE</scope>
    <source>
        <strain evidence="2">CCMP3328</strain>
    </source>
</reference>
<dbReference type="AlphaFoldDB" id="A0A6T6HG69"/>
<sequence length="206" mass="22792">MKTASQKTTTMMLMMFGLAQLYTTITTTTTMLTPAVDAFGVTTNSFTTHQQQFQQQRPSHTTSNSASTQLRMAEMEDEIAQQLAKAKAMLAKSKAKLMDDGSAVAATATDNIPQQSSSKKELVTKTQNDKGLITTDGDIMAQLSEQEVWEQRPLAVVFPDEEEEDAVSSSLADRDVAASIYGLRKSLQNDDYRKIFDTRNRFIGDE</sequence>